<accession>A0AA85ANZ2</accession>
<evidence type="ECO:0000313" key="3">
    <source>
        <dbReference type="WBParaSite" id="SMRG1_95560.1"/>
    </source>
</evidence>
<sequence>MSRSRSHRFPKTHIHDLALVLIPEHGVLRLCPKAQLNKERKDTELCLSEKPRHQPLEKILEGAKISVNEVLKYELKDSDFSDDKRYHRTYLVRPGLSAKRFLVQWVRQLSEDELIRIFGKKDAIQRRPLSSFLNYGHLEDVDFKLNEVINNELKLRRSLSVPAEIWFTESDEADDIEDVSPEYLFESIVPPNSTQPTDYSFCMEPQNLRYETNHSLDEVISDVNENELLAFSSYDPDQFIQTQNTDNNNTIQNEKHINLNITKQNQENSIVNINKDKVISSEIKDEIQYSNDNIVNEIPTTIIKSDSNVVNESPLFDYDDVFLSGFNDDDDTNNEIRIEHDDYQYETERNRNESVEQEENIPFNINEEGNGDHIPPRKKYTLKSFELSISPSHVTISKLPALSRNKTLPIIKKSKKTSSINPNQVHVRGKRFKSDSDSSLLEESTLKLPPIISKYPNQQSFIQMNECDEKGNNKLKQNSSDNNNMNNNDVDDDDDNRSEENVITGIEHSLSFNTPVKVSMESVNKLPFIMDSNENKITMPTLNIFNHDAHSDDCACLDEDLNIPLKNEDDNILLRPDNSTNNERHSIINLEPILPIIETSNNSVVFETFRKKSIPLPFSKPKGYWPNKTARIDKDVQFAFVPINQSDVSPNSANEPTGRRPIELKSERSTIRKQPIGQISQTKSDSLGLTVIDSLKKVQKAVKDNVPMHNPPIKRHIKPRPNPDDFCMTMWSYQEIKHEEVLLPELLEILLSGKSDLISKRVFGEIQPHRNLAQELRTAIETIYGVLPKSHAFGSIANLIGIRPGYKLETQILKHGYTQKEYKNILIKTLRDAFKHSTLQQVISIQQNYDLEKLIIQIAEVCSIVVTELIGSDTAKPGKHFTGLNLETLIMNLVKGAIYDTPLANRGVLSGLLAAAGGGIEALLGLIGSVGGGVEGLARLLASGANPSEALGELLKGLDDDPLNALKQLADAMDGGVDGIKNILNALGGDKQTALKELIKQVGGGAEGIKNLFEAAGGIKELMESLFGEGSEGLAGLIAAAGGELEGLKNLIQAAGGGVEGIRNLLELSGDHVTGLKNLLTAIGGDNVADALSTLIKAAGGVKDGLSTLLQESGGGLKGLENLLEAIGGGVEGLKNLLKATSDDPTEALANILAAAGGGIDGLKNLLEAIGGGAEGLKSLLNVMGDNPNEALSNILKASGGGSEAIKNLLESIGGGVEGLKTLLQALGGDPTQALANLIASVGGGEEGLRNFIEAVGGGASGLTNLLKSLGGSTKEALEALLTASGGGIEGLKNLVSAAGGGAEGLKNIIEAAGGGLEGLKNLLSSLGDEPVESLRSLLSNIGGGVANLITASGGGASGLKNLFDAVGGGVQGLTNLLSALGSDMNEALINLLNVTGNQEEDLKNLIEALGGGVEGLDNLFKVIGDKVGIEGLLRTLGGGAKGLATLLNSFGENGNKEEIIRKLIEMSGGGVEGLSALLKSAGGSIDSIKEILNAFGGGHEALAKLLASCGDNPAEAIKVLLEMLGGDENALRNLLLASGLDPNDPTALKLLFESLGGADVGLTILVNAMGGGEEGMKRLLKTLGDDGLANLITAAGGGENGMEALIKAIGGKGVEGLTAFINLLGGKEYGLATLIAAAGGGQVGLAALLKAAGKFSQDGDGLAALISAVGGGAEGLEVLINVAGGDEEGLNNLLQAAGATDSNSKANILKTLIAAGGGGQEGFNNLLKILTRGKHKKPIDGLSNLLKVLGNNPDTLGILLEAIGGNSDGLADILAAAGGGAEALQLLINAAGGGAEGLVNLLAAAKLDSLQQLADVLAAAGLSDDLVSAARLGNLSEFSELVAHNAAEENYMRTRSGKNFFRKLTTTKQTYRKWKKLTEMAFAAQKEVDLTVLPEFSQSTIESSLVHLHPYRQRNQEQLNKFATQLNSNILKSLKTQMIRLDKKIDSDLKETDLFNENQFLEEQRLRQEKKEDRNQTFDLTISQLFGEEERQNEEELLLESKRLIEAFENHVNMRKKLRDEEILAKYKNKNELVIPELEGFQHTADKVDLHELKLEEVLTEVTDEEEEEEDEDKEVEETHEDIRKSTRVQSRLLIVHDLLRESIGLERNLKITPAFVWSYFELLRKMDNKLQLTGSADPGDDNRMNSSLDVII</sequence>
<protein>
    <submittedName>
        <fullName evidence="3">Uncharacterized protein</fullName>
    </submittedName>
</protein>
<dbReference type="Proteomes" id="UP000050790">
    <property type="component" value="Unassembled WGS sequence"/>
</dbReference>
<feature type="region of interest" description="Disordered" evidence="1">
    <location>
        <begin position="2062"/>
        <end position="2083"/>
    </location>
</feature>
<name>A0AA85ANZ2_9TREM</name>
<feature type="compositionally biased region" description="Acidic residues" evidence="1">
    <location>
        <begin position="2062"/>
        <end position="2081"/>
    </location>
</feature>
<feature type="region of interest" description="Disordered" evidence="1">
    <location>
        <begin position="2134"/>
        <end position="2154"/>
    </location>
</feature>
<dbReference type="WBParaSite" id="SMRG1_95560.1">
    <property type="protein sequence ID" value="SMRG1_95560.1"/>
    <property type="gene ID" value="SMRG1_95560"/>
</dbReference>
<evidence type="ECO:0000256" key="1">
    <source>
        <dbReference type="SAM" id="MobiDB-lite"/>
    </source>
</evidence>
<proteinExistence type="predicted"/>
<organism evidence="2 3">
    <name type="scientific">Schistosoma margrebowiei</name>
    <dbReference type="NCBI Taxonomy" id="48269"/>
    <lineage>
        <taxon>Eukaryota</taxon>
        <taxon>Metazoa</taxon>
        <taxon>Spiralia</taxon>
        <taxon>Lophotrochozoa</taxon>
        <taxon>Platyhelminthes</taxon>
        <taxon>Trematoda</taxon>
        <taxon>Digenea</taxon>
        <taxon>Strigeidida</taxon>
        <taxon>Schistosomatoidea</taxon>
        <taxon>Schistosomatidae</taxon>
        <taxon>Schistosoma</taxon>
    </lineage>
</organism>
<evidence type="ECO:0000313" key="2">
    <source>
        <dbReference type="Proteomes" id="UP000050790"/>
    </source>
</evidence>
<feature type="region of interest" description="Disordered" evidence="1">
    <location>
        <begin position="471"/>
        <end position="498"/>
    </location>
</feature>
<reference evidence="3" key="1">
    <citation type="submission" date="2023-11" db="UniProtKB">
        <authorList>
            <consortium name="WormBaseParasite"/>
        </authorList>
    </citation>
    <scope>IDENTIFICATION</scope>
</reference>